<organism evidence="1 2">
    <name type="scientific">Helicobacter equorum</name>
    <dbReference type="NCBI Taxonomy" id="361872"/>
    <lineage>
        <taxon>Bacteria</taxon>
        <taxon>Pseudomonadati</taxon>
        <taxon>Campylobacterota</taxon>
        <taxon>Epsilonproteobacteria</taxon>
        <taxon>Campylobacterales</taxon>
        <taxon>Helicobacteraceae</taxon>
        <taxon>Helicobacter</taxon>
    </lineage>
</organism>
<evidence type="ECO:0000313" key="2">
    <source>
        <dbReference type="Proteomes" id="UP000256514"/>
    </source>
</evidence>
<dbReference type="Proteomes" id="UP000256514">
    <property type="component" value="Unassembled WGS sequence"/>
</dbReference>
<name>A0A3D8IL73_9HELI</name>
<dbReference type="AlphaFoldDB" id="A0A3D8IL73"/>
<keyword evidence="2" id="KW-1185">Reference proteome</keyword>
<dbReference type="OrthoDB" id="9807423at2"/>
<comment type="caution">
    <text evidence="1">The sequence shown here is derived from an EMBL/GenBank/DDBJ whole genome shotgun (WGS) entry which is preliminary data.</text>
</comment>
<gene>
    <name evidence="1" type="ORF">CQA54_08645</name>
</gene>
<proteinExistence type="predicted"/>
<reference evidence="1 2" key="1">
    <citation type="submission" date="2018-04" db="EMBL/GenBank/DDBJ databases">
        <title>Novel Campyloabacter and Helicobacter Species and Strains.</title>
        <authorList>
            <person name="Mannion A.J."/>
            <person name="Shen Z."/>
            <person name="Fox J.G."/>
        </authorList>
    </citation>
    <scope>NUCLEOTIDE SEQUENCE [LARGE SCALE GENOMIC DNA]</scope>
    <source>
        <strain evidence="1 2">MIT 12-6600</strain>
    </source>
</reference>
<evidence type="ECO:0000313" key="1">
    <source>
        <dbReference type="EMBL" id="RDU65685.1"/>
    </source>
</evidence>
<dbReference type="EMBL" id="NXLT01000013">
    <property type="protein sequence ID" value="RDU65685.1"/>
    <property type="molecule type" value="Genomic_DNA"/>
</dbReference>
<accession>A0A3D8IL73</accession>
<protein>
    <submittedName>
        <fullName evidence="1">Uncharacterized protein</fullName>
    </submittedName>
</protein>
<dbReference type="RefSeq" id="WP_115571682.1">
    <property type="nucleotide sequence ID" value="NZ_NXLT01000013.1"/>
</dbReference>
<sequence>MIVYKIIKTEYHDSEGYYPPHCTVFRRKEEAEEYFRLQIENNLNVILSETLTIEEIEEWQDENKEELPFRYFFDCEELFLEALCPHCKTELKPSATEDYKYFCQECEEDFFSFEAKEK</sequence>